<name>A0A7T8JY00_CALRO</name>
<gene>
    <name evidence="1" type="ORF">FKW44_020275</name>
</gene>
<keyword evidence="2" id="KW-1185">Reference proteome</keyword>
<feature type="non-terminal residue" evidence="1">
    <location>
        <position position="1"/>
    </location>
</feature>
<reference evidence="2" key="1">
    <citation type="submission" date="2021-01" db="EMBL/GenBank/DDBJ databases">
        <title>Caligus Genome Assembly.</title>
        <authorList>
            <person name="Gallardo-Escarate C."/>
        </authorList>
    </citation>
    <scope>NUCLEOTIDE SEQUENCE [LARGE SCALE GENOMIC DNA]</scope>
</reference>
<accession>A0A7T8JY00</accession>
<evidence type="ECO:0000313" key="2">
    <source>
        <dbReference type="Proteomes" id="UP000595437"/>
    </source>
</evidence>
<proteinExistence type="predicted"/>
<dbReference type="AlphaFoldDB" id="A0A7T8JY00"/>
<dbReference type="Proteomes" id="UP000595437">
    <property type="component" value="Chromosome 14"/>
</dbReference>
<evidence type="ECO:0000313" key="1">
    <source>
        <dbReference type="EMBL" id="QQP39402.1"/>
    </source>
</evidence>
<protein>
    <submittedName>
        <fullName evidence="1">Uncharacterized protein</fullName>
    </submittedName>
</protein>
<dbReference type="EMBL" id="CP045903">
    <property type="protein sequence ID" value="QQP39402.1"/>
    <property type="molecule type" value="Genomic_DNA"/>
</dbReference>
<dbReference type="OrthoDB" id="6625958at2759"/>
<organism evidence="1 2">
    <name type="scientific">Caligus rogercresseyi</name>
    <name type="common">Sea louse</name>
    <dbReference type="NCBI Taxonomy" id="217165"/>
    <lineage>
        <taxon>Eukaryota</taxon>
        <taxon>Metazoa</taxon>
        <taxon>Ecdysozoa</taxon>
        <taxon>Arthropoda</taxon>
        <taxon>Crustacea</taxon>
        <taxon>Multicrustacea</taxon>
        <taxon>Hexanauplia</taxon>
        <taxon>Copepoda</taxon>
        <taxon>Siphonostomatoida</taxon>
        <taxon>Caligidae</taxon>
        <taxon>Caligus</taxon>
    </lineage>
</organism>
<sequence>LETAGITLEDGLKIFEDAEERIRKIPGDDGEGFKTKFDYVVKKNPALPALRQAQDVLLGKSGDALPDGMSPMDSAILKYCLITSVDVERSLNKKISDRRQNLTEKNLAEIIVCNCFL</sequence>